<dbReference type="AlphaFoldDB" id="A0A6N8DUB9"/>
<dbReference type="PANTHER" id="PTHR33608">
    <property type="entry name" value="BLL2464 PROTEIN"/>
    <property type="match status" value="1"/>
</dbReference>
<organism evidence="2 3">
    <name type="scientific">Rhodoblastus acidophilus</name>
    <name type="common">Rhodopseudomonas acidophila</name>
    <dbReference type="NCBI Taxonomy" id="1074"/>
    <lineage>
        <taxon>Bacteria</taxon>
        <taxon>Pseudomonadati</taxon>
        <taxon>Pseudomonadota</taxon>
        <taxon>Alphaproteobacteria</taxon>
        <taxon>Hyphomicrobiales</taxon>
        <taxon>Rhodoblastaceae</taxon>
        <taxon>Rhodoblastus</taxon>
    </lineage>
</organism>
<comment type="caution">
    <text evidence="2">The sequence shown here is derived from an EMBL/GenBank/DDBJ whole genome shotgun (WGS) entry which is preliminary data.</text>
</comment>
<sequence>MALGFQPRESIRPDGSKKHAAVDLARRLPGLILSARHAAASVAAGLHGRRRAGMGENFWQFRPFISGEAAQNVDWRRSGRDDRLYVREREWEAAQVLWVWTDLSPSMNFRSHLAEDTKADRALVLALALADACVRGGERAGWLGLTPLFSSADVIERLALALVTQARRTDDAFPDLPPPAKVRPREKVALIGDFLVDSQEFDATLARLSAQGVSGCALMVFDPVEETFPFAGQTEFFDESGAKLRAGRAEDFAAVYGQKLQNHRAALADSARARGFAFALHATDRPATEALLRLRNGLEAR</sequence>
<dbReference type="RefSeq" id="WP_155447467.1">
    <property type="nucleotide sequence ID" value="NZ_JAOQNR010000019.1"/>
</dbReference>
<proteinExistence type="predicted"/>
<feature type="domain" description="DUF58" evidence="1">
    <location>
        <begin position="61"/>
        <end position="264"/>
    </location>
</feature>
<evidence type="ECO:0000313" key="3">
    <source>
        <dbReference type="Proteomes" id="UP000439113"/>
    </source>
</evidence>
<accession>A0A6N8DUB9</accession>
<dbReference type="PANTHER" id="PTHR33608:SF6">
    <property type="entry name" value="BLL2464 PROTEIN"/>
    <property type="match status" value="1"/>
</dbReference>
<dbReference type="Proteomes" id="UP000439113">
    <property type="component" value="Unassembled WGS sequence"/>
</dbReference>
<dbReference type="InterPro" id="IPR002881">
    <property type="entry name" value="DUF58"/>
</dbReference>
<dbReference type="Pfam" id="PF01882">
    <property type="entry name" value="DUF58"/>
    <property type="match status" value="1"/>
</dbReference>
<dbReference type="EMBL" id="WNKS01000021">
    <property type="protein sequence ID" value="MTV32783.1"/>
    <property type="molecule type" value="Genomic_DNA"/>
</dbReference>
<reference evidence="2 3" key="1">
    <citation type="submission" date="2019-11" db="EMBL/GenBank/DDBJ databases">
        <title>Whole-genome sequence of a Rhodoblastus acidophilus DSM 142.</title>
        <authorList>
            <person name="Kyndt J.A."/>
            <person name="Meyer T.E."/>
        </authorList>
    </citation>
    <scope>NUCLEOTIDE SEQUENCE [LARGE SCALE GENOMIC DNA]</scope>
    <source>
        <strain evidence="2 3">DSM 142</strain>
    </source>
</reference>
<gene>
    <name evidence="2" type="ORF">GJ654_17510</name>
</gene>
<dbReference type="OrthoDB" id="9794556at2"/>
<evidence type="ECO:0000313" key="2">
    <source>
        <dbReference type="EMBL" id="MTV32783.1"/>
    </source>
</evidence>
<name>A0A6N8DUB9_RHOAC</name>
<protein>
    <submittedName>
        <fullName evidence="2">DUF58 domain-containing protein</fullName>
    </submittedName>
</protein>
<evidence type="ECO:0000259" key="1">
    <source>
        <dbReference type="Pfam" id="PF01882"/>
    </source>
</evidence>